<gene>
    <name evidence="2" type="ORF">BSL78_19071</name>
</gene>
<dbReference type="OrthoDB" id="10065698at2759"/>
<evidence type="ECO:0000313" key="3">
    <source>
        <dbReference type="Proteomes" id="UP000230750"/>
    </source>
</evidence>
<sequence length="203" mass="21568">MLLQRLNGQCDKFLTNGVIQALCLLGYEYSAFLYPSSWNCATNMSALSKSSSGRPVKRQNSGKGSGSGMSSTGSVGSHVSLEELCQGSGCGPLPLVMGLLTSSTLMLDLAAHQDLLTTATNLLIGAAYQSMKTGPSKAQAADVNLEDRDSWQCLQNRLLVPLAQQLLTHIVRLLGICHHVIEGKEPGPPKNPVVVRCFALAVL</sequence>
<proteinExistence type="predicted"/>
<dbReference type="EMBL" id="MRZV01000802">
    <property type="protein sequence ID" value="PIK44083.1"/>
    <property type="molecule type" value="Genomic_DNA"/>
</dbReference>
<dbReference type="STRING" id="307972.A0A2G8K7Y8"/>
<dbReference type="InterPro" id="IPR024613">
    <property type="entry name" value="Huntingtin_N_HEAT_rpt-2"/>
</dbReference>
<dbReference type="Pfam" id="PF12372">
    <property type="entry name" value="Htt_N-HEAT"/>
    <property type="match status" value="1"/>
</dbReference>
<dbReference type="InterPro" id="IPR028426">
    <property type="entry name" value="Huntingtin_fam"/>
</dbReference>
<keyword evidence="3" id="KW-1185">Reference proteome</keyword>
<reference evidence="2 3" key="1">
    <citation type="journal article" date="2017" name="PLoS Biol.">
        <title>The sea cucumber genome provides insights into morphological evolution and visceral regeneration.</title>
        <authorList>
            <person name="Zhang X."/>
            <person name="Sun L."/>
            <person name="Yuan J."/>
            <person name="Sun Y."/>
            <person name="Gao Y."/>
            <person name="Zhang L."/>
            <person name="Li S."/>
            <person name="Dai H."/>
            <person name="Hamel J.F."/>
            <person name="Liu C."/>
            <person name="Yu Y."/>
            <person name="Liu S."/>
            <person name="Lin W."/>
            <person name="Guo K."/>
            <person name="Jin S."/>
            <person name="Xu P."/>
            <person name="Storey K.B."/>
            <person name="Huan P."/>
            <person name="Zhang T."/>
            <person name="Zhou Y."/>
            <person name="Zhang J."/>
            <person name="Lin C."/>
            <person name="Li X."/>
            <person name="Xing L."/>
            <person name="Huo D."/>
            <person name="Sun M."/>
            <person name="Wang L."/>
            <person name="Mercier A."/>
            <person name="Li F."/>
            <person name="Yang H."/>
            <person name="Xiang J."/>
        </authorList>
    </citation>
    <scope>NUCLEOTIDE SEQUENCE [LARGE SCALE GENOMIC DNA]</scope>
    <source>
        <strain evidence="2">Shaxun</strain>
        <tissue evidence="2">Muscle</tissue>
    </source>
</reference>
<accession>A0A2G8K7Y8</accession>
<comment type="caution">
    <text evidence="2">The sequence shown here is derived from an EMBL/GenBank/DDBJ whole genome shotgun (WGS) entry which is preliminary data.</text>
</comment>
<dbReference type="Proteomes" id="UP000230750">
    <property type="component" value="Unassembled WGS sequence"/>
</dbReference>
<name>A0A2G8K7Y8_STIJA</name>
<dbReference type="PANTHER" id="PTHR10170">
    <property type="entry name" value="HUNTINGTON DISEASE PROTEIN"/>
    <property type="match status" value="1"/>
</dbReference>
<feature type="region of interest" description="Disordered" evidence="1">
    <location>
        <begin position="46"/>
        <end position="75"/>
    </location>
</feature>
<dbReference type="AlphaFoldDB" id="A0A2G8K7Y8"/>
<evidence type="ECO:0000313" key="2">
    <source>
        <dbReference type="EMBL" id="PIK44083.1"/>
    </source>
</evidence>
<organism evidence="2 3">
    <name type="scientific">Stichopus japonicus</name>
    <name type="common">Sea cucumber</name>
    <dbReference type="NCBI Taxonomy" id="307972"/>
    <lineage>
        <taxon>Eukaryota</taxon>
        <taxon>Metazoa</taxon>
        <taxon>Echinodermata</taxon>
        <taxon>Eleutherozoa</taxon>
        <taxon>Echinozoa</taxon>
        <taxon>Holothuroidea</taxon>
        <taxon>Aspidochirotacea</taxon>
        <taxon>Aspidochirotida</taxon>
        <taxon>Stichopodidae</taxon>
        <taxon>Apostichopus</taxon>
    </lineage>
</organism>
<dbReference type="GO" id="GO:0005737">
    <property type="term" value="C:cytoplasm"/>
    <property type="evidence" value="ECO:0007669"/>
    <property type="project" value="TreeGrafter"/>
</dbReference>
<dbReference type="PANTHER" id="PTHR10170:SF10">
    <property type="entry name" value="HUNTINGTIN"/>
    <property type="match status" value="1"/>
</dbReference>
<protein>
    <submittedName>
        <fullName evidence="2">Huntingtin</fullName>
    </submittedName>
</protein>
<evidence type="ECO:0000256" key="1">
    <source>
        <dbReference type="SAM" id="MobiDB-lite"/>
    </source>
</evidence>